<dbReference type="EMBL" id="JBHSEH010000005">
    <property type="protein sequence ID" value="MFC4426078.1"/>
    <property type="molecule type" value="Genomic_DNA"/>
</dbReference>
<proteinExistence type="predicted"/>
<dbReference type="Proteomes" id="UP001595998">
    <property type="component" value="Unassembled WGS sequence"/>
</dbReference>
<gene>
    <name evidence="2" type="ORF">ACFOZ9_07605</name>
</gene>
<evidence type="ECO:0000256" key="1">
    <source>
        <dbReference type="SAM" id="Phobius"/>
    </source>
</evidence>
<keyword evidence="1" id="KW-0472">Membrane</keyword>
<sequence length="121" mass="13476">MNPLLLRTALVTGLVIGALNIVFSGLQFGFDRLPVWFWLSQLLLIPAMILPIRFFPQAAVTREFLRRAGLYALGWAVPYAIYKFAADALSPSFSPAASLTSYVLMVTVFALLFAAIRRPQR</sequence>
<keyword evidence="1" id="KW-1133">Transmembrane helix</keyword>
<keyword evidence="1" id="KW-0812">Transmembrane</keyword>
<reference evidence="3" key="1">
    <citation type="journal article" date="2019" name="Int. J. Syst. Evol. Microbiol.">
        <title>The Global Catalogue of Microorganisms (GCM) 10K type strain sequencing project: providing services to taxonomists for standard genome sequencing and annotation.</title>
        <authorList>
            <consortium name="The Broad Institute Genomics Platform"/>
            <consortium name="The Broad Institute Genome Sequencing Center for Infectious Disease"/>
            <person name="Wu L."/>
            <person name="Ma J."/>
        </authorList>
    </citation>
    <scope>NUCLEOTIDE SEQUENCE [LARGE SCALE GENOMIC DNA]</scope>
    <source>
        <strain evidence="3">CCUG 56029</strain>
    </source>
</reference>
<name>A0ABV8XN76_9DEIO</name>
<feature type="transmembrane region" description="Helical" evidence="1">
    <location>
        <begin position="9"/>
        <end position="30"/>
    </location>
</feature>
<dbReference type="RefSeq" id="WP_380038098.1">
    <property type="nucleotide sequence ID" value="NZ_JBHSEH010000005.1"/>
</dbReference>
<accession>A0ABV8XN76</accession>
<evidence type="ECO:0000313" key="3">
    <source>
        <dbReference type="Proteomes" id="UP001595998"/>
    </source>
</evidence>
<organism evidence="2 3">
    <name type="scientific">Deinococcus navajonensis</name>
    <dbReference type="NCBI Taxonomy" id="309884"/>
    <lineage>
        <taxon>Bacteria</taxon>
        <taxon>Thermotogati</taxon>
        <taxon>Deinococcota</taxon>
        <taxon>Deinococci</taxon>
        <taxon>Deinococcales</taxon>
        <taxon>Deinococcaceae</taxon>
        <taxon>Deinococcus</taxon>
    </lineage>
</organism>
<comment type="caution">
    <text evidence="2">The sequence shown here is derived from an EMBL/GenBank/DDBJ whole genome shotgun (WGS) entry which is preliminary data.</text>
</comment>
<evidence type="ECO:0000313" key="2">
    <source>
        <dbReference type="EMBL" id="MFC4426078.1"/>
    </source>
</evidence>
<keyword evidence="3" id="KW-1185">Reference proteome</keyword>
<feature type="transmembrane region" description="Helical" evidence="1">
    <location>
        <begin position="97"/>
        <end position="116"/>
    </location>
</feature>
<protein>
    <submittedName>
        <fullName evidence="2">Uncharacterized protein</fullName>
    </submittedName>
</protein>
<feature type="transmembrane region" description="Helical" evidence="1">
    <location>
        <begin position="36"/>
        <end position="56"/>
    </location>
</feature>